<proteinExistence type="predicted"/>
<accession>A0A6L6U4Q5</accession>
<sequence>MKTRFPLLCLISLISATSFIFAQNSKIELPIYDKDDTNLINTDTIPDFESKTNKLKISGIIYKSDGVTPAKDVILYVQQPDENGDFDLIEENEKRYVNHRGWIKTDEDGRYTFYTFVPGGDRRYNQLQQLYPIVKEPSKDAYEVETFLFDEDPLLTKTCRKRMEKKGDPTRILKLNKEEGLLVAQRDIILRADS</sequence>
<protein>
    <recommendedName>
        <fullName evidence="4">Intradiol ring-cleavage dioxygenases domain-containing protein</fullName>
    </recommendedName>
</protein>
<feature type="chain" id="PRO_5026661333" description="Intradiol ring-cleavage dioxygenases domain-containing protein" evidence="1">
    <location>
        <begin position="23"/>
        <end position="194"/>
    </location>
</feature>
<comment type="caution">
    <text evidence="2">The sequence shown here is derived from an EMBL/GenBank/DDBJ whole genome shotgun (WGS) entry which is preliminary data.</text>
</comment>
<reference evidence="2 3" key="1">
    <citation type="submission" date="2019-12" db="EMBL/GenBank/DDBJ databases">
        <authorList>
            <person name="Li J."/>
        </authorList>
    </citation>
    <scope>NUCLEOTIDE SEQUENCE [LARGE SCALE GENOMIC DNA]</scope>
    <source>
        <strain evidence="2 3">HL2-2</strain>
    </source>
</reference>
<dbReference type="RefSeq" id="WP_157361485.1">
    <property type="nucleotide sequence ID" value="NZ_WOWS01000001.1"/>
</dbReference>
<gene>
    <name evidence="2" type="ORF">GN138_01155</name>
</gene>
<evidence type="ECO:0008006" key="4">
    <source>
        <dbReference type="Google" id="ProtNLM"/>
    </source>
</evidence>
<keyword evidence="1" id="KW-0732">Signal</keyword>
<dbReference type="EMBL" id="WOWS01000001">
    <property type="protein sequence ID" value="MUU77041.1"/>
    <property type="molecule type" value="Genomic_DNA"/>
</dbReference>
<evidence type="ECO:0000313" key="3">
    <source>
        <dbReference type="Proteomes" id="UP000478208"/>
    </source>
</evidence>
<dbReference type="Proteomes" id="UP000478208">
    <property type="component" value="Unassembled WGS sequence"/>
</dbReference>
<evidence type="ECO:0000256" key="1">
    <source>
        <dbReference type="SAM" id="SignalP"/>
    </source>
</evidence>
<evidence type="ECO:0000313" key="2">
    <source>
        <dbReference type="EMBL" id="MUU77041.1"/>
    </source>
</evidence>
<feature type="signal peptide" evidence="1">
    <location>
        <begin position="1"/>
        <end position="22"/>
    </location>
</feature>
<dbReference type="GO" id="GO:0005506">
    <property type="term" value="F:iron ion binding"/>
    <property type="evidence" value="ECO:0007669"/>
    <property type="project" value="InterPro"/>
</dbReference>
<name>A0A6L6U4Q5_9FLAO</name>
<dbReference type="GO" id="GO:0016702">
    <property type="term" value="F:oxidoreductase activity, acting on single donors with incorporation of molecular oxygen, incorporation of two atoms of oxygen"/>
    <property type="evidence" value="ECO:0007669"/>
    <property type="project" value="InterPro"/>
</dbReference>
<dbReference type="AlphaFoldDB" id="A0A6L6U4Q5"/>
<dbReference type="Gene3D" id="2.60.130.10">
    <property type="entry name" value="Aromatic compound dioxygenase"/>
    <property type="match status" value="1"/>
</dbReference>
<keyword evidence="3" id="KW-1185">Reference proteome</keyword>
<dbReference type="SUPFAM" id="SSF49482">
    <property type="entry name" value="Aromatic compound dioxygenase"/>
    <property type="match status" value="1"/>
</dbReference>
<organism evidence="2 3">
    <name type="scientific">Winogradskyella endarachnes</name>
    <dbReference type="NCBI Taxonomy" id="2681965"/>
    <lineage>
        <taxon>Bacteria</taxon>
        <taxon>Pseudomonadati</taxon>
        <taxon>Bacteroidota</taxon>
        <taxon>Flavobacteriia</taxon>
        <taxon>Flavobacteriales</taxon>
        <taxon>Flavobacteriaceae</taxon>
        <taxon>Winogradskyella</taxon>
    </lineage>
</organism>
<dbReference type="InterPro" id="IPR015889">
    <property type="entry name" value="Intradiol_dOase_core"/>
</dbReference>